<dbReference type="EMBL" id="JBEDUW010000007">
    <property type="protein sequence ID" value="KAK9914602.1"/>
    <property type="molecule type" value="Genomic_DNA"/>
</dbReference>
<feature type="region of interest" description="Disordered" evidence="1">
    <location>
        <begin position="47"/>
        <end position="67"/>
    </location>
</feature>
<gene>
    <name evidence="2" type="ORF">M0R45_038372</name>
</gene>
<keyword evidence="3" id="KW-1185">Reference proteome</keyword>
<evidence type="ECO:0000313" key="3">
    <source>
        <dbReference type="Proteomes" id="UP001457282"/>
    </source>
</evidence>
<comment type="caution">
    <text evidence="2">The sequence shown here is derived from an EMBL/GenBank/DDBJ whole genome shotgun (WGS) entry which is preliminary data.</text>
</comment>
<accession>A0AAW1W6G3</accession>
<dbReference type="PANTHER" id="PTHR48189">
    <property type="entry name" value="BNAA10G07240D PROTEIN"/>
    <property type="match status" value="1"/>
</dbReference>
<dbReference type="Proteomes" id="UP001457282">
    <property type="component" value="Unassembled WGS sequence"/>
</dbReference>
<protein>
    <submittedName>
        <fullName evidence="2">Uncharacterized protein</fullName>
    </submittedName>
</protein>
<dbReference type="PANTHER" id="PTHR48189:SF3">
    <property type="entry name" value="SECRETED PROTEIN"/>
    <property type="match status" value="1"/>
</dbReference>
<feature type="compositionally biased region" description="Low complexity" evidence="1">
    <location>
        <begin position="57"/>
        <end position="67"/>
    </location>
</feature>
<evidence type="ECO:0000313" key="2">
    <source>
        <dbReference type="EMBL" id="KAK9914602.1"/>
    </source>
</evidence>
<organism evidence="2 3">
    <name type="scientific">Rubus argutus</name>
    <name type="common">Southern blackberry</name>
    <dbReference type="NCBI Taxonomy" id="59490"/>
    <lineage>
        <taxon>Eukaryota</taxon>
        <taxon>Viridiplantae</taxon>
        <taxon>Streptophyta</taxon>
        <taxon>Embryophyta</taxon>
        <taxon>Tracheophyta</taxon>
        <taxon>Spermatophyta</taxon>
        <taxon>Magnoliopsida</taxon>
        <taxon>eudicotyledons</taxon>
        <taxon>Gunneridae</taxon>
        <taxon>Pentapetalae</taxon>
        <taxon>rosids</taxon>
        <taxon>fabids</taxon>
        <taxon>Rosales</taxon>
        <taxon>Rosaceae</taxon>
        <taxon>Rosoideae</taxon>
        <taxon>Rosoideae incertae sedis</taxon>
        <taxon>Rubus</taxon>
    </lineage>
</organism>
<dbReference type="AlphaFoldDB" id="A0AAW1W6G3"/>
<name>A0AAW1W6G3_RUBAR</name>
<evidence type="ECO:0000256" key="1">
    <source>
        <dbReference type="SAM" id="MobiDB-lite"/>
    </source>
</evidence>
<sequence>MITVAIAAELLEVYTAALARMTERLLPAQTRTVPFYGLTNLRLLPSPSPLDHHDNDSSSSSSFYLYF</sequence>
<reference evidence="2 3" key="1">
    <citation type="journal article" date="2023" name="G3 (Bethesda)">
        <title>A chromosome-length genome assembly and annotation of blackberry (Rubus argutus, cv. 'Hillquist').</title>
        <authorList>
            <person name="Bruna T."/>
            <person name="Aryal R."/>
            <person name="Dudchenko O."/>
            <person name="Sargent D.J."/>
            <person name="Mead D."/>
            <person name="Buti M."/>
            <person name="Cavallini A."/>
            <person name="Hytonen T."/>
            <person name="Andres J."/>
            <person name="Pham M."/>
            <person name="Weisz D."/>
            <person name="Mascagni F."/>
            <person name="Usai G."/>
            <person name="Natali L."/>
            <person name="Bassil N."/>
            <person name="Fernandez G.E."/>
            <person name="Lomsadze A."/>
            <person name="Armour M."/>
            <person name="Olukolu B."/>
            <person name="Poorten T."/>
            <person name="Britton C."/>
            <person name="Davik J."/>
            <person name="Ashrafi H."/>
            <person name="Aiden E.L."/>
            <person name="Borodovsky M."/>
            <person name="Worthington M."/>
        </authorList>
    </citation>
    <scope>NUCLEOTIDE SEQUENCE [LARGE SCALE GENOMIC DNA]</scope>
    <source>
        <strain evidence="2">PI 553951</strain>
    </source>
</reference>
<proteinExistence type="predicted"/>